<dbReference type="Proteomes" id="UP001519460">
    <property type="component" value="Unassembled WGS sequence"/>
</dbReference>
<name>A0ABD0LPT6_9CAEN</name>
<gene>
    <name evidence="1" type="ORF">BaRGS_00007125</name>
</gene>
<proteinExistence type="predicted"/>
<evidence type="ECO:0000313" key="2">
    <source>
        <dbReference type="Proteomes" id="UP001519460"/>
    </source>
</evidence>
<reference evidence="1 2" key="1">
    <citation type="journal article" date="2023" name="Sci. Data">
        <title>Genome assembly of the Korean intertidal mud-creeper Batillaria attramentaria.</title>
        <authorList>
            <person name="Patra A.K."/>
            <person name="Ho P.T."/>
            <person name="Jun S."/>
            <person name="Lee S.J."/>
            <person name="Kim Y."/>
            <person name="Won Y.J."/>
        </authorList>
    </citation>
    <scope>NUCLEOTIDE SEQUENCE [LARGE SCALE GENOMIC DNA]</scope>
    <source>
        <strain evidence="1">Wonlab-2016</strain>
    </source>
</reference>
<comment type="caution">
    <text evidence="1">The sequence shown here is derived from an EMBL/GenBank/DDBJ whole genome shotgun (WGS) entry which is preliminary data.</text>
</comment>
<dbReference type="AlphaFoldDB" id="A0ABD0LPT6"/>
<accession>A0ABD0LPT6</accession>
<organism evidence="1 2">
    <name type="scientific">Batillaria attramentaria</name>
    <dbReference type="NCBI Taxonomy" id="370345"/>
    <lineage>
        <taxon>Eukaryota</taxon>
        <taxon>Metazoa</taxon>
        <taxon>Spiralia</taxon>
        <taxon>Lophotrochozoa</taxon>
        <taxon>Mollusca</taxon>
        <taxon>Gastropoda</taxon>
        <taxon>Caenogastropoda</taxon>
        <taxon>Sorbeoconcha</taxon>
        <taxon>Cerithioidea</taxon>
        <taxon>Batillariidae</taxon>
        <taxon>Batillaria</taxon>
    </lineage>
</organism>
<protein>
    <submittedName>
        <fullName evidence="1">Uncharacterized protein</fullName>
    </submittedName>
</protein>
<keyword evidence="2" id="KW-1185">Reference proteome</keyword>
<evidence type="ECO:0000313" key="1">
    <source>
        <dbReference type="EMBL" id="KAK7501694.1"/>
    </source>
</evidence>
<dbReference type="EMBL" id="JACVVK020000030">
    <property type="protein sequence ID" value="KAK7501694.1"/>
    <property type="molecule type" value="Genomic_DNA"/>
</dbReference>
<sequence>MPATLTKLTGHSRRGEKAIDLRELATSPSGSRQNDHNLRWLLAIQYERKTLTVCDPYSVICRAASHSTGNQQIPGKPRKEHYHKYQYLSILRFTAFCPRTTAGEGNRPIQVKSDHLGEGRRAGITDCAIASREG</sequence>